<reference evidence="2 3" key="1">
    <citation type="submission" date="2024-01" db="EMBL/GenBank/DDBJ databases">
        <title>Genome assemblies of Stephania.</title>
        <authorList>
            <person name="Yang L."/>
        </authorList>
    </citation>
    <scope>NUCLEOTIDE SEQUENCE [LARGE SCALE GENOMIC DNA]</scope>
    <source>
        <strain evidence="2">JXDWG</strain>
        <tissue evidence="2">Leaf</tissue>
    </source>
</reference>
<gene>
    <name evidence="2" type="ORF">Scep_021992</name>
</gene>
<accession>A0AAP0HXB2</accession>
<dbReference type="Proteomes" id="UP001419268">
    <property type="component" value="Unassembled WGS sequence"/>
</dbReference>
<name>A0AAP0HXB2_9MAGN</name>
<evidence type="ECO:0000256" key="1">
    <source>
        <dbReference type="SAM" id="MobiDB-lite"/>
    </source>
</evidence>
<proteinExistence type="predicted"/>
<protein>
    <submittedName>
        <fullName evidence="2">Uncharacterized protein</fullName>
    </submittedName>
</protein>
<dbReference type="AlphaFoldDB" id="A0AAP0HXB2"/>
<feature type="region of interest" description="Disordered" evidence="1">
    <location>
        <begin position="1"/>
        <end position="40"/>
    </location>
</feature>
<dbReference type="EMBL" id="JBBNAG010000009">
    <property type="protein sequence ID" value="KAK9105148.1"/>
    <property type="molecule type" value="Genomic_DNA"/>
</dbReference>
<feature type="compositionally biased region" description="Basic and acidic residues" evidence="1">
    <location>
        <begin position="1"/>
        <end position="25"/>
    </location>
</feature>
<sequence>MRVEKRNFNGDGGKDEARLIPRNENKDEEENIFTGSSWGIPIGDPKAHEEEVEMEIEVTLERPYELYEESKEYQPLVLRNPTYVSRVFMEFETRMEQKGHLETLCGVDSYVDSQDYMGNYSLEVQYKLKTLKEDMPISLPKATVIPFVRDYSKLVGVT</sequence>
<evidence type="ECO:0000313" key="2">
    <source>
        <dbReference type="EMBL" id="KAK9105148.1"/>
    </source>
</evidence>
<keyword evidence="3" id="KW-1185">Reference proteome</keyword>
<organism evidence="2 3">
    <name type="scientific">Stephania cephalantha</name>
    <dbReference type="NCBI Taxonomy" id="152367"/>
    <lineage>
        <taxon>Eukaryota</taxon>
        <taxon>Viridiplantae</taxon>
        <taxon>Streptophyta</taxon>
        <taxon>Embryophyta</taxon>
        <taxon>Tracheophyta</taxon>
        <taxon>Spermatophyta</taxon>
        <taxon>Magnoliopsida</taxon>
        <taxon>Ranunculales</taxon>
        <taxon>Menispermaceae</taxon>
        <taxon>Menispermoideae</taxon>
        <taxon>Cissampelideae</taxon>
        <taxon>Stephania</taxon>
    </lineage>
</organism>
<evidence type="ECO:0000313" key="3">
    <source>
        <dbReference type="Proteomes" id="UP001419268"/>
    </source>
</evidence>
<comment type="caution">
    <text evidence="2">The sequence shown here is derived from an EMBL/GenBank/DDBJ whole genome shotgun (WGS) entry which is preliminary data.</text>
</comment>